<keyword evidence="2" id="KW-1185">Reference proteome</keyword>
<organism evidence="1 2">
    <name type="scientific">Tetranychus urticae</name>
    <name type="common">Two-spotted spider mite</name>
    <dbReference type="NCBI Taxonomy" id="32264"/>
    <lineage>
        <taxon>Eukaryota</taxon>
        <taxon>Metazoa</taxon>
        <taxon>Ecdysozoa</taxon>
        <taxon>Arthropoda</taxon>
        <taxon>Chelicerata</taxon>
        <taxon>Arachnida</taxon>
        <taxon>Acari</taxon>
        <taxon>Acariformes</taxon>
        <taxon>Trombidiformes</taxon>
        <taxon>Prostigmata</taxon>
        <taxon>Eleutherengona</taxon>
        <taxon>Raphignathae</taxon>
        <taxon>Tetranychoidea</taxon>
        <taxon>Tetranychidae</taxon>
        <taxon>Tetranychus</taxon>
    </lineage>
</organism>
<proteinExistence type="predicted"/>
<reference evidence="1" key="2">
    <citation type="submission" date="2015-06" db="UniProtKB">
        <authorList>
            <consortium name="EnsemblMetazoa"/>
        </authorList>
    </citation>
    <scope>IDENTIFICATION</scope>
</reference>
<evidence type="ECO:0000313" key="1">
    <source>
        <dbReference type="EnsemblMetazoa" id="tetur01g10590.1"/>
    </source>
</evidence>
<dbReference type="AlphaFoldDB" id="T1JSI1"/>
<dbReference type="HOGENOM" id="CLU_2925534_0_0_1"/>
<accession>T1JSI1</accession>
<dbReference type="Proteomes" id="UP000015104">
    <property type="component" value="Unassembled WGS sequence"/>
</dbReference>
<dbReference type="EnsemblMetazoa" id="tetur01g10590.1">
    <property type="protein sequence ID" value="tetur01g10590.1"/>
    <property type="gene ID" value="tetur01g10590"/>
</dbReference>
<dbReference type="EMBL" id="CAEY01000461">
    <property type="status" value="NOT_ANNOTATED_CDS"/>
    <property type="molecule type" value="Genomic_DNA"/>
</dbReference>
<reference evidence="2" key="1">
    <citation type="submission" date="2011-08" db="EMBL/GenBank/DDBJ databases">
        <authorList>
            <person name="Rombauts S."/>
        </authorList>
    </citation>
    <scope>NUCLEOTIDE SEQUENCE</scope>
    <source>
        <strain evidence="2">London</strain>
    </source>
</reference>
<name>T1JSI1_TETUR</name>
<evidence type="ECO:0000313" key="2">
    <source>
        <dbReference type="Proteomes" id="UP000015104"/>
    </source>
</evidence>
<protein>
    <submittedName>
        <fullName evidence="1">Uncharacterized protein</fullName>
    </submittedName>
</protein>
<sequence>MNHRLFPSLFELIILSSRHKSWRIRKLLRLNCLWFTFVLSVIKKTKSSREILSDVGNVVIV</sequence>